<dbReference type="RefSeq" id="WP_039210961.1">
    <property type="nucleotide sequence ID" value="NZ_JSCE01000215.1"/>
</dbReference>
<evidence type="ECO:0000256" key="1">
    <source>
        <dbReference type="ARBA" id="ARBA00022729"/>
    </source>
</evidence>
<dbReference type="Proteomes" id="UP000030993">
    <property type="component" value="Unassembled WGS sequence"/>
</dbReference>
<dbReference type="AlphaFoldDB" id="A0A0B2JWS4"/>
<proteinExistence type="predicted"/>
<evidence type="ECO:0000313" key="4">
    <source>
        <dbReference type="EMBL" id="KHM51163.1"/>
    </source>
</evidence>
<protein>
    <recommendedName>
        <fullName evidence="3">Solute-binding protein family 3/N-terminal domain-containing protein</fullName>
    </recommendedName>
</protein>
<feature type="signal peptide" evidence="2">
    <location>
        <begin position="1"/>
        <end position="28"/>
    </location>
</feature>
<keyword evidence="5" id="KW-1185">Reference proteome</keyword>
<evidence type="ECO:0000259" key="3">
    <source>
        <dbReference type="Pfam" id="PF00497"/>
    </source>
</evidence>
<organism evidence="4 5">
    <name type="scientific">Anaerovibrio lipolyticus</name>
    <dbReference type="NCBI Taxonomy" id="82374"/>
    <lineage>
        <taxon>Bacteria</taxon>
        <taxon>Bacillati</taxon>
        <taxon>Bacillota</taxon>
        <taxon>Negativicutes</taxon>
        <taxon>Selenomonadales</taxon>
        <taxon>Selenomonadaceae</taxon>
        <taxon>Anaerovibrio</taxon>
    </lineage>
</organism>
<feature type="domain" description="Solute-binding protein family 3/N-terminal" evidence="3">
    <location>
        <begin position="182"/>
        <end position="247"/>
    </location>
</feature>
<dbReference type="PANTHER" id="PTHR35936">
    <property type="entry name" value="MEMBRANE-BOUND LYTIC MUREIN TRANSGLYCOSYLASE F"/>
    <property type="match status" value="1"/>
</dbReference>
<comment type="caution">
    <text evidence="4">The sequence shown here is derived from an EMBL/GenBank/DDBJ whole genome shotgun (WGS) entry which is preliminary data.</text>
</comment>
<dbReference type="InterPro" id="IPR001638">
    <property type="entry name" value="Solute-binding_3/MltF_N"/>
</dbReference>
<accession>A0A0B2JWS4</accession>
<dbReference type="PANTHER" id="PTHR35936:SF19">
    <property type="entry name" value="AMINO-ACID-BINDING PROTEIN YXEM-RELATED"/>
    <property type="match status" value="1"/>
</dbReference>
<dbReference type="eggNOG" id="COG0834">
    <property type="taxonomic scope" value="Bacteria"/>
</dbReference>
<name>A0A0B2JWS4_9FIRM</name>
<evidence type="ECO:0000256" key="2">
    <source>
        <dbReference type="SAM" id="SignalP"/>
    </source>
</evidence>
<gene>
    <name evidence="4" type="ORF">NZ47_11685</name>
</gene>
<feature type="chain" id="PRO_5002074520" description="Solute-binding protein family 3/N-terminal domain-containing protein" evidence="2">
    <location>
        <begin position="29"/>
        <end position="293"/>
    </location>
</feature>
<dbReference type="EMBL" id="JSCE01000215">
    <property type="protein sequence ID" value="KHM51163.1"/>
    <property type="molecule type" value="Genomic_DNA"/>
</dbReference>
<dbReference type="PROSITE" id="PS51257">
    <property type="entry name" value="PROKAR_LIPOPROTEIN"/>
    <property type="match status" value="1"/>
</dbReference>
<dbReference type="Gene3D" id="3.40.190.10">
    <property type="entry name" value="Periplasmic binding protein-like II"/>
    <property type="match status" value="3"/>
</dbReference>
<keyword evidence="1 2" id="KW-0732">Signal</keyword>
<evidence type="ECO:0000313" key="5">
    <source>
        <dbReference type="Proteomes" id="UP000030993"/>
    </source>
</evidence>
<dbReference type="Pfam" id="PF00497">
    <property type="entry name" value="SBP_bac_3"/>
    <property type="match status" value="2"/>
</dbReference>
<feature type="domain" description="Solute-binding protein family 3/N-terminal" evidence="3">
    <location>
        <begin position="101"/>
        <end position="159"/>
    </location>
</feature>
<sequence>MNWKKAATILLGCALAGAVLVGCGGQQAAQKDNNQDGKNIVKVGLLTRQNLSEDKLNSLLKEKESSSQAMIVTYYDNLSAMQMALDAGNIQSMRIYKSVASYLTDRNNNLVVKEVADHPMDEFCFGVRKEDEKLQADLNRVIADMKADGTLEKLSKEYVTALKKGEEPPAVTLPFQPGDVPLRIAVTGDLPPLDLVKADGSAAGFNTAILAEIGKRLRCSIEVVQVASGGRAATLTSKKADVVFWTVVPVEKKANNEAVGIKGLFMPRDADVPEGMALTDSYFSDEVVDVAKK</sequence>
<dbReference type="SUPFAM" id="SSF53850">
    <property type="entry name" value="Periplasmic binding protein-like II"/>
    <property type="match status" value="2"/>
</dbReference>
<reference evidence="4 5" key="1">
    <citation type="journal article" date="2013" name="PLoS ONE">
        <title>Identification and characterization of three novel lipases belonging to families II and V from Anaerovibrio lipolyticus 5ST.</title>
        <authorList>
            <person name="Prive F."/>
            <person name="Kaderbhai N.N."/>
            <person name="Girdwood S."/>
            <person name="Worgan H.J."/>
            <person name="Pinloche E."/>
            <person name="Scollan N.D."/>
            <person name="Huws S.A."/>
            <person name="Newbold C.J."/>
        </authorList>
    </citation>
    <scope>NUCLEOTIDE SEQUENCE [LARGE SCALE GENOMIC DNA]</scope>
    <source>
        <strain evidence="4 5">5S</strain>
    </source>
</reference>
<dbReference type="STRING" id="82374.NZ47_11685"/>